<organism evidence="9 10">
    <name type="scientific">Catellatospora methionotrophica</name>
    <dbReference type="NCBI Taxonomy" id="121620"/>
    <lineage>
        <taxon>Bacteria</taxon>
        <taxon>Bacillati</taxon>
        <taxon>Actinomycetota</taxon>
        <taxon>Actinomycetes</taxon>
        <taxon>Micromonosporales</taxon>
        <taxon>Micromonosporaceae</taxon>
        <taxon>Catellatospora</taxon>
    </lineage>
</organism>
<evidence type="ECO:0000256" key="4">
    <source>
        <dbReference type="ARBA" id="ARBA00023125"/>
    </source>
</evidence>
<dbReference type="SUPFAM" id="SSF88659">
    <property type="entry name" value="Sigma3 and sigma4 domains of RNA polymerase sigma factors"/>
    <property type="match status" value="1"/>
</dbReference>
<dbReference type="InterPro" id="IPR036388">
    <property type="entry name" value="WH-like_DNA-bd_sf"/>
</dbReference>
<dbReference type="InterPro" id="IPR013325">
    <property type="entry name" value="RNA_pol_sigma_r2"/>
</dbReference>
<dbReference type="NCBIfam" id="NF007230">
    <property type="entry name" value="PRK09648.1"/>
    <property type="match status" value="1"/>
</dbReference>
<dbReference type="InterPro" id="IPR013324">
    <property type="entry name" value="RNA_pol_sigma_r3/r4-like"/>
</dbReference>
<keyword evidence="5" id="KW-0804">Transcription</keyword>
<dbReference type="CDD" id="cd06171">
    <property type="entry name" value="Sigma70_r4"/>
    <property type="match status" value="1"/>
</dbReference>
<dbReference type="SUPFAM" id="SSF88946">
    <property type="entry name" value="Sigma2 domain of RNA polymerase sigma factors"/>
    <property type="match status" value="1"/>
</dbReference>
<evidence type="ECO:0000256" key="6">
    <source>
        <dbReference type="SAM" id="MobiDB-lite"/>
    </source>
</evidence>
<dbReference type="GO" id="GO:0006352">
    <property type="term" value="P:DNA-templated transcription initiation"/>
    <property type="evidence" value="ECO:0007669"/>
    <property type="project" value="InterPro"/>
</dbReference>
<dbReference type="InterPro" id="IPR014284">
    <property type="entry name" value="RNA_pol_sigma-70_dom"/>
</dbReference>
<dbReference type="InterPro" id="IPR039425">
    <property type="entry name" value="RNA_pol_sigma-70-like"/>
</dbReference>
<feature type="domain" description="RNA polymerase sigma-70 region 2" evidence="7">
    <location>
        <begin position="27"/>
        <end position="95"/>
    </location>
</feature>
<sequence length="205" mass="21923">MTWSETELVARAARGEADATAALLAGVRPTVIRYCRARLGPVGGAYTTADDVAQDVCIALLQALPRYRQQGVPFSAFVYGISARKVADAQRAAMRHLSAAVPSQRTGPDPLDRPDDSPGPEQQAMANDQARRLARLLNLLPDPQREIIVLRVAVGLTADEVGVWLNMSAGAVRVAQSRALARLRTLADDLRDDIAHQPALDGGPA</sequence>
<feature type="region of interest" description="Disordered" evidence="6">
    <location>
        <begin position="97"/>
        <end position="126"/>
    </location>
</feature>
<dbReference type="Gene3D" id="1.10.10.10">
    <property type="entry name" value="Winged helix-like DNA-binding domain superfamily/Winged helix DNA-binding domain"/>
    <property type="match status" value="1"/>
</dbReference>
<dbReference type="Proteomes" id="UP000660339">
    <property type="component" value="Unassembled WGS sequence"/>
</dbReference>
<dbReference type="InterPro" id="IPR007630">
    <property type="entry name" value="RNA_pol_sigma70_r4"/>
</dbReference>
<dbReference type="Pfam" id="PF04542">
    <property type="entry name" value="Sigma70_r2"/>
    <property type="match status" value="1"/>
</dbReference>
<dbReference type="PANTHER" id="PTHR43133">
    <property type="entry name" value="RNA POLYMERASE ECF-TYPE SIGMA FACTO"/>
    <property type="match status" value="1"/>
</dbReference>
<keyword evidence="3" id="KW-0731">Sigma factor</keyword>
<name>A0A8J3LCA1_9ACTN</name>
<dbReference type="EMBL" id="BONJ01000039">
    <property type="protein sequence ID" value="GIG18278.1"/>
    <property type="molecule type" value="Genomic_DNA"/>
</dbReference>
<evidence type="ECO:0000313" key="10">
    <source>
        <dbReference type="Proteomes" id="UP000660339"/>
    </source>
</evidence>
<keyword evidence="10" id="KW-1185">Reference proteome</keyword>
<evidence type="ECO:0000256" key="3">
    <source>
        <dbReference type="ARBA" id="ARBA00023082"/>
    </source>
</evidence>
<dbReference type="RefSeq" id="WP_166381068.1">
    <property type="nucleotide sequence ID" value="NZ_BAAATT010000019.1"/>
</dbReference>
<accession>A0A8J3LCA1</accession>
<comment type="similarity">
    <text evidence="1">Belongs to the sigma-70 factor family. ECF subfamily.</text>
</comment>
<feature type="domain" description="RNA polymerase sigma-70 region 4" evidence="8">
    <location>
        <begin position="137"/>
        <end position="184"/>
    </location>
</feature>
<keyword evidence="2" id="KW-0805">Transcription regulation</keyword>
<protein>
    <submittedName>
        <fullName evidence="9">RNA polymerase sigma factor ShbA</fullName>
    </submittedName>
</protein>
<evidence type="ECO:0000259" key="8">
    <source>
        <dbReference type="Pfam" id="PF04545"/>
    </source>
</evidence>
<gene>
    <name evidence="9" type="ORF">Cme02nite_66100</name>
</gene>
<evidence type="ECO:0000256" key="5">
    <source>
        <dbReference type="ARBA" id="ARBA00023163"/>
    </source>
</evidence>
<evidence type="ECO:0000313" key="9">
    <source>
        <dbReference type="EMBL" id="GIG18278.1"/>
    </source>
</evidence>
<dbReference type="AlphaFoldDB" id="A0A8J3LCA1"/>
<dbReference type="NCBIfam" id="TIGR02937">
    <property type="entry name" value="sigma70-ECF"/>
    <property type="match status" value="1"/>
</dbReference>
<proteinExistence type="inferred from homology"/>
<dbReference type="Pfam" id="PF04545">
    <property type="entry name" value="Sigma70_r4"/>
    <property type="match status" value="1"/>
</dbReference>
<dbReference type="GO" id="GO:0016987">
    <property type="term" value="F:sigma factor activity"/>
    <property type="evidence" value="ECO:0007669"/>
    <property type="project" value="UniProtKB-KW"/>
</dbReference>
<dbReference type="GO" id="GO:0003677">
    <property type="term" value="F:DNA binding"/>
    <property type="evidence" value="ECO:0007669"/>
    <property type="project" value="UniProtKB-KW"/>
</dbReference>
<evidence type="ECO:0000259" key="7">
    <source>
        <dbReference type="Pfam" id="PF04542"/>
    </source>
</evidence>
<keyword evidence="4" id="KW-0238">DNA-binding</keyword>
<dbReference type="PANTHER" id="PTHR43133:SF58">
    <property type="entry name" value="ECF RNA POLYMERASE SIGMA FACTOR SIGD"/>
    <property type="match status" value="1"/>
</dbReference>
<evidence type="ECO:0000256" key="2">
    <source>
        <dbReference type="ARBA" id="ARBA00023015"/>
    </source>
</evidence>
<dbReference type="Gene3D" id="1.10.1740.10">
    <property type="match status" value="1"/>
</dbReference>
<reference evidence="9" key="1">
    <citation type="submission" date="2021-01" db="EMBL/GenBank/DDBJ databases">
        <title>Whole genome shotgun sequence of Catellatospora methionotrophica NBRC 14553.</title>
        <authorList>
            <person name="Komaki H."/>
            <person name="Tamura T."/>
        </authorList>
    </citation>
    <scope>NUCLEOTIDE SEQUENCE</scope>
    <source>
        <strain evidence="9">NBRC 14553</strain>
    </source>
</reference>
<evidence type="ECO:0000256" key="1">
    <source>
        <dbReference type="ARBA" id="ARBA00010641"/>
    </source>
</evidence>
<dbReference type="InterPro" id="IPR007627">
    <property type="entry name" value="RNA_pol_sigma70_r2"/>
</dbReference>
<comment type="caution">
    <text evidence="9">The sequence shown here is derived from an EMBL/GenBank/DDBJ whole genome shotgun (WGS) entry which is preliminary data.</text>
</comment>